<dbReference type="PANTHER" id="PTHR43807:SF20">
    <property type="entry name" value="FI04487P"/>
    <property type="match status" value="1"/>
</dbReference>
<evidence type="ECO:0000256" key="3">
    <source>
        <dbReference type="ARBA" id="ARBA00022679"/>
    </source>
</evidence>
<dbReference type="RefSeq" id="WP_286250696.1">
    <property type="nucleotide sequence ID" value="NZ_AP018448.1"/>
</dbReference>
<dbReference type="PANTHER" id="PTHR43807">
    <property type="entry name" value="FI04487P"/>
    <property type="match status" value="1"/>
</dbReference>
<keyword evidence="4" id="KW-0663">Pyridoxal phosphate</keyword>
<keyword evidence="7" id="KW-1185">Reference proteome</keyword>
<feature type="domain" description="Aminotransferase class I/classII large" evidence="5">
    <location>
        <begin position="41"/>
        <end position="391"/>
    </location>
</feature>
<dbReference type="SUPFAM" id="SSF53383">
    <property type="entry name" value="PLP-dependent transferases"/>
    <property type="match status" value="1"/>
</dbReference>
<evidence type="ECO:0000259" key="5">
    <source>
        <dbReference type="Pfam" id="PF00155"/>
    </source>
</evidence>
<dbReference type="InterPro" id="IPR015424">
    <property type="entry name" value="PyrdxlP-dep_Trfase"/>
</dbReference>
<dbReference type="EMBL" id="AP018448">
    <property type="protein sequence ID" value="BBC31843.1"/>
    <property type="molecule type" value="Genomic_DNA"/>
</dbReference>
<protein>
    <recommendedName>
        <fullName evidence="5">Aminotransferase class I/classII large domain-containing protein</fullName>
    </recommendedName>
</protein>
<sequence>MTTAERPPTAGRRANPRVRLAGVGSNIFTEMSALAVRYQAVNLAQGFPDAPGPSSVTDSAVRALHAGHHQYPPVPGLPSLRTAIADHQRDRYGIVLAPETEVVVTTGASEAIAAALLAFAGPGDEILTLEPYYDSYAAGAELAGARLVPVPLPGPDFRLAPELLRAAVTDRTRVLLLNNPHNPTGTVLNERELTEVARVAIDHDLVVISDEVYEHLVYDGRHRPIAMLPGMFERTVTIGSAGKTFSFTGWKVGWATGPADLVAGVLAVKQYLSFASGTPFQHAVADALRLPERHYTDLRDSLRARRDLLVEGLSALGLRPRAPEGTYFVLADVRALGAADGLEFCRELPRRYGVAAIPAQVFYADPQAGRHLVRFVFCKQENVLREALRRLAPLRTAG</sequence>
<dbReference type="Proteomes" id="UP001321542">
    <property type="component" value="Chromosome"/>
</dbReference>
<name>A0ABN5VHR1_9ACTN</name>
<dbReference type="InterPro" id="IPR051326">
    <property type="entry name" value="Kynurenine-oxoglutarate_AT"/>
</dbReference>
<reference evidence="6 7" key="2">
    <citation type="journal article" date="2023" name="ChemBioChem">
        <title>Acyltransferase Domain Exchange between Two Independent Type I Polyketide Synthases in the Same Producer Strain of Macrolide Antibiotics.</title>
        <authorList>
            <person name="Kudo F."/>
            <person name="Kishikawa K."/>
            <person name="Tsuboi K."/>
            <person name="Kido T."/>
            <person name="Usui T."/>
            <person name="Hashimoto J."/>
            <person name="Shin-Ya K."/>
            <person name="Miyanaga A."/>
            <person name="Eguchi T."/>
        </authorList>
    </citation>
    <scope>NUCLEOTIDE SEQUENCE [LARGE SCALE GENOMIC DNA]</scope>
    <source>
        <strain evidence="6 7">A-8890</strain>
    </source>
</reference>
<reference evidence="6 7" key="1">
    <citation type="journal article" date="2010" name="ChemBioChem">
        <title>Cloning and characterization of the biosynthetic gene cluster of 16-membered macrolide antibiotic FD-891: involvement of a dual functional cytochrome P450 monooxygenase catalyzing epoxidation and hydroxylation.</title>
        <authorList>
            <person name="Kudo F."/>
            <person name="Motegi A."/>
            <person name="Mizoue K."/>
            <person name="Eguchi T."/>
        </authorList>
    </citation>
    <scope>NUCLEOTIDE SEQUENCE [LARGE SCALE GENOMIC DNA]</scope>
    <source>
        <strain evidence="6 7">A-8890</strain>
    </source>
</reference>
<comment type="cofactor">
    <cofactor evidence="1">
        <name>pyridoxal 5'-phosphate</name>
        <dbReference type="ChEBI" id="CHEBI:597326"/>
    </cofactor>
</comment>
<dbReference type="InterPro" id="IPR004839">
    <property type="entry name" value="Aminotransferase_I/II_large"/>
</dbReference>
<evidence type="ECO:0000256" key="4">
    <source>
        <dbReference type="ARBA" id="ARBA00022898"/>
    </source>
</evidence>
<proteinExistence type="predicted"/>
<evidence type="ECO:0000313" key="6">
    <source>
        <dbReference type="EMBL" id="BBC31843.1"/>
    </source>
</evidence>
<dbReference type="InterPro" id="IPR015422">
    <property type="entry name" value="PyrdxlP-dep_Trfase_small"/>
</dbReference>
<evidence type="ECO:0000256" key="1">
    <source>
        <dbReference type="ARBA" id="ARBA00001933"/>
    </source>
</evidence>
<keyword evidence="3" id="KW-0808">Transferase</keyword>
<keyword evidence="2" id="KW-0032">Aminotransferase</keyword>
<accession>A0ABN5VHR1</accession>
<evidence type="ECO:0000313" key="7">
    <source>
        <dbReference type="Proteomes" id="UP001321542"/>
    </source>
</evidence>
<gene>
    <name evidence="6" type="ORF">SGFS_031370</name>
</gene>
<dbReference type="Gene3D" id="3.40.640.10">
    <property type="entry name" value="Type I PLP-dependent aspartate aminotransferase-like (Major domain)"/>
    <property type="match status" value="1"/>
</dbReference>
<dbReference type="InterPro" id="IPR015421">
    <property type="entry name" value="PyrdxlP-dep_Trfase_major"/>
</dbReference>
<dbReference type="Pfam" id="PF00155">
    <property type="entry name" value="Aminotran_1_2"/>
    <property type="match status" value="1"/>
</dbReference>
<dbReference type="CDD" id="cd00609">
    <property type="entry name" value="AAT_like"/>
    <property type="match status" value="1"/>
</dbReference>
<organism evidence="6 7">
    <name type="scientific">Streptomyces graminofaciens</name>
    <dbReference type="NCBI Taxonomy" id="68212"/>
    <lineage>
        <taxon>Bacteria</taxon>
        <taxon>Bacillati</taxon>
        <taxon>Actinomycetota</taxon>
        <taxon>Actinomycetes</taxon>
        <taxon>Kitasatosporales</taxon>
        <taxon>Streptomycetaceae</taxon>
        <taxon>Streptomyces</taxon>
    </lineage>
</organism>
<dbReference type="Gene3D" id="3.90.1150.10">
    <property type="entry name" value="Aspartate Aminotransferase, domain 1"/>
    <property type="match status" value="1"/>
</dbReference>
<evidence type="ECO:0000256" key="2">
    <source>
        <dbReference type="ARBA" id="ARBA00022576"/>
    </source>
</evidence>